<dbReference type="NCBIfam" id="TIGR00229">
    <property type="entry name" value="sensory_box"/>
    <property type="match status" value="1"/>
</dbReference>
<feature type="domain" description="Response regulatory" evidence="6">
    <location>
        <begin position="597"/>
        <end position="709"/>
    </location>
</feature>
<dbReference type="PROSITE" id="PS50112">
    <property type="entry name" value="PAS"/>
    <property type="match status" value="1"/>
</dbReference>
<dbReference type="InterPro" id="IPR036097">
    <property type="entry name" value="HisK_dim/P_sf"/>
</dbReference>
<dbReference type="PANTHER" id="PTHR43065">
    <property type="entry name" value="SENSOR HISTIDINE KINASE"/>
    <property type="match status" value="1"/>
</dbReference>
<evidence type="ECO:0000256" key="2">
    <source>
        <dbReference type="ARBA" id="ARBA00012438"/>
    </source>
</evidence>
<evidence type="ECO:0000259" key="5">
    <source>
        <dbReference type="PROSITE" id="PS50109"/>
    </source>
</evidence>
<dbReference type="SMART" id="SM00387">
    <property type="entry name" value="HATPase_c"/>
    <property type="match status" value="1"/>
</dbReference>
<feature type="domain" description="Histidine kinase" evidence="5">
    <location>
        <begin position="342"/>
        <end position="574"/>
    </location>
</feature>
<evidence type="ECO:0000259" key="7">
    <source>
        <dbReference type="PROSITE" id="PS50112"/>
    </source>
</evidence>
<organism evidence="8 9">
    <name type="scientific">Sphingomonas corticis</name>
    <dbReference type="NCBI Taxonomy" id="2722791"/>
    <lineage>
        <taxon>Bacteria</taxon>
        <taxon>Pseudomonadati</taxon>
        <taxon>Pseudomonadota</taxon>
        <taxon>Alphaproteobacteria</taxon>
        <taxon>Sphingomonadales</taxon>
        <taxon>Sphingomonadaceae</taxon>
        <taxon>Sphingomonas</taxon>
    </lineage>
</organism>
<dbReference type="InterPro" id="IPR001789">
    <property type="entry name" value="Sig_transdc_resp-reg_receiver"/>
</dbReference>
<dbReference type="Pfam" id="PF00512">
    <property type="entry name" value="HisKA"/>
    <property type="match status" value="1"/>
</dbReference>
<dbReference type="InterPro" id="IPR011006">
    <property type="entry name" value="CheY-like_superfamily"/>
</dbReference>
<evidence type="ECO:0000256" key="3">
    <source>
        <dbReference type="ARBA" id="ARBA00022553"/>
    </source>
</evidence>
<reference evidence="8 9" key="1">
    <citation type="submission" date="2020-03" db="EMBL/GenBank/DDBJ databases">
        <authorList>
            <person name="Wang L."/>
            <person name="He N."/>
            <person name="Li Y."/>
            <person name="Fang Y."/>
            <person name="Zhang F."/>
        </authorList>
    </citation>
    <scope>NUCLEOTIDE SEQUENCE [LARGE SCALE GENOMIC DNA]</scope>
    <source>
        <strain evidence="8 9">36D10-4-7</strain>
    </source>
</reference>
<dbReference type="CDD" id="cd00130">
    <property type="entry name" value="PAS"/>
    <property type="match status" value="1"/>
</dbReference>
<dbReference type="Pfam" id="PF13188">
    <property type="entry name" value="PAS_8"/>
    <property type="match status" value="1"/>
</dbReference>
<dbReference type="PROSITE" id="PS50110">
    <property type="entry name" value="RESPONSE_REGULATORY"/>
    <property type="match status" value="1"/>
</dbReference>
<dbReference type="SUPFAM" id="SSF52172">
    <property type="entry name" value="CheY-like"/>
    <property type="match status" value="1"/>
</dbReference>
<evidence type="ECO:0000259" key="6">
    <source>
        <dbReference type="PROSITE" id="PS50110"/>
    </source>
</evidence>
<dbReference type="EC" id="2.7.13.3" evidence="2"/>
<dbReference type="SMART" id="SM00448">
    <property type="entry name" value="REC"/>
    <property type="match status" value="1"/>
</dbReference>
<keyword evidence="9" id="KW-1185">Reference proteome</keyword>
<dbReference type="Pfam" id="PF02518">
    <property type="entry name" value="HATPase_c"/>
    <property type="match status" value="1"/>
</dbReference>
<evidence type="ECO:0000313" key="9">
    <source>
        <dbReference type="Proteomes" id="UP000732399"/>
    </source>
</evidence>
<dbReference type="InterPro" id="IPR005467">
    <property type="entry name" value="His_kinase_dom"/>
</dbReference>
<comment type="caution">
    <text evidence="8">The sequence shown here is derived from an EMBL/GenBank/DDBJ whole genome shotgun (WGS) entry which is preliminary data.</text>
</comment>
<dbReference type="InterPro" id="IPR035965">
    <property type="entry name" value="PAS-like_dom_sf"/>
</dbReference>
<dbReference type="SMART" id="SM00091">
    <property type="entry name" value="PAS"/>
    <property type="match status" value="1"/>
</dbReference>
<accession>A0ABX1CMW3</accession>
<proteinExistence type="predicted"/>
<dbReference type="InterPro" id="IPR003594">
    <property type="entry name" value="HATPase_dom"/>
</dbReference>
<name>A0ABX1CMW3_9SPHN</name>
<dbReference type="InterPro" id="IPR013656">
    <property type="entry name" value="PAS_4"/>
</dbReference>
<dbReference type="InterPro" id="IPR004358">
    <property type="entry name" value="Sig_transdc_His_kin-like_C"/>
</dbReference>
<dbReference type="InterPro" id="IPR000014">
    <property type="entry name" value="PAS"/>
</dbReference>
<gene>
    <name evidence="8" type="ORF">HBH26_11975</name>
</gene>
<dbReference type="Pfam" id="PF00072">
    <property type="entry name" value="Response_reg"/>
    <property type="match status" value="1"/>
</dbReference>
<comment type="catalytic activity">
    <reaction evidence="1">
        <text>ATP + protein L-histidine = ADP + protein N-phospho-L-histidine.</text>
        <dbReference type="EC" id="2.7.13.3"/>
    </reaction>
</comment>
<evidence type="ECO:0000256" key="1">
    <source>
        <dbReference type="ARBA" id="ARBA00000085"/>
    </source>
</evidence>
<protein>
    <recommendedName>
        <fullName evidence="2">histidine kinase</fullName>
        <ecNumber evidence="2">2.7.13.3</ecNumber>
    </recommendedName>
</protein>
<dbReference type="InterPro" id="IPR003661">
    <property type="entry name" value="HisK_dim/P_dom"/>
</dbReference>
<dbReference type="InterPro" id="IPR036890">
    <property type="entry name" value="HATPase_C_sf"/>
</dbReference>
<feature type="domain" description="PAS" evidence="7">
    <location>
        <begin position="180"/>
        <end position="241"/>
    </location>
</feature>
<feature type="modified residue" description="4-aspartylphosphate" evidence="4">
    <location>
        <position position="647"/>
    </location>
</feature>
<sequence>MDDVPARSAARARLFARGGDMGRRIAEHDWAASPVGPIAYWPAALVHAVGLLLPASAEIVLFWGPEYVAFYNDAYAPTIGDKHPRALGRPARECWAELWDDLEPLLAHVRRTGETYSARDRPFYIERSGYGEEVYFDISYSAVPGDDGSVGGVLCIVSETTGRVRALRNVAAESERLRESEARFRNLADSLPALVWLTDAKGEIEFANDYFETMLGIPPARMVAEGWSIAVRPEDAEEVRRRARVRSVDPAPGGGEFRVVTAAGEERWIRGEIRPRFVADTFHGFVACAIDVTDSHRLGQELEQRVAARTAELVEQIAERERVEATLHQMQRLEAVGQLTSGVAHDFNNLLTVVLGNVELLTHAAARGTLDERAIQRLEHVRTAAQRGATLTAQLLAFSRRQRLAAKVVDLNETVTGLIALLASTLGRAITIETALEPRPWRALVDPTQIELIILNLAINGRDAMMTRAAAGGTGGGTLTVATANVTCGPPERPEEPPAGDYVRVAVHDTGTGMTPEVLARAFEPFFTTKEVGKGSGLGLAQVFGFAKQSGGGVRIDTVPGEGTTVSVFLPRATGTQEHAPVAHAPGEEGGSIAGRTVLVLDDEEAVREVTAETLRNAGCRVVEAADGEGALRALVEEPGIEAVVADFAMPRMNGVEFAAHAERRRPGLPILFVTGYADIDAIAAVPEQRLIRKPFEREAMIERLCALLEGR</sequence>
<dbReference type="SMART" id="SM00388">
    <property type="entry name" value="HisKA"/>
    <property type="match status" value="1"/>
</dbReference>
<dbReference type="SUPFAM" id="SSF47384">
    <property type="entry name" value="Homodimeric domain of signal transducing histidine kinase"/>
    <property type="match status" value="1"/>
</dbReference>
<dbReference type="SUPFAM" id="SSF55874">
    <property type="entry name" value="ATPase domain of HSP90 chaperone/DNA topoisomerase II/histidine kinase"/>
    <property type="match status" value="1"/>
</dbReference>
<dbReference type="SUPFAM" id="SSF55785">
    <property type="entry name" value="PYP-like sensor domain (PAS domain)"/>
    <property type="match status" value="2"/>
</dbReference>
<dbReference type="Gene3D" id="3.40.50.2300">
    <property type="match status" value="1"/>
</dbReference>
<dbReference type="Gene3D" id="3.30.565.10">
    <property type="entry name" value="Histidine kinase-like ATPase, C-terminal domain"/>
    <property type="match status" value="1"/>
</dbReference>
<evidence type="ECO:0000256" key="4">
    <source>
        <dbReference type="PROSITE-ProRule" id="PRU00169"/>
    </source>
</evidence>
<dbReference type="PROSITE" id="PS50109">
    <property type="entry name" value="HIS_KIN"/>
    <property type="match status" value="1"/>
</dbReference>
<dbReference type="RefSeq" id="WP_168134841.1">
    <property type="nucleotide sequence ID" value="NZ_JAAVJH010000006.1"/>
</dbReference>
<dbReference type="Proteomes" id="UP000732399">
    <property type="component" value="Unassembled WGS sequence"/>
</dbReference>
<dbReference type="PANTHER" id="PTHR43065:SF42">
    <property type="entry name" value="TWO-COMPONENT SENSOR PPRA"/>
    <property type="match status" value="1"/>
</dbReference>
<dbReference type="Gene3D" id="3.30.450.20">
    <property type="entry name" value="PAS domain"/>
    <property type="match status" value="2"/>
</dbReference>
<dbReference type="Gene3D" id="1.10.287.130">
    <property type="match status" value="1"/>
</dbReference>
<keyword evidence="3 4" id="KW-0597">Phosphoprotein</keyword>
<dbReference type="EMBL" id="JAAVJH010000006">
    <property type="protein sequence ID" value="NJR79302.1"/>
    <property type="molecule type" value="Genomic_DNA"/>
</dbReference>
<evidence type="ECO:0000313" key="8">
    <source>
        <dbReference type="EMBL" id="NJR79302.1"/>
    </source>
</evidence>
<dbReference type="PRINTS" id="PR00344">
    <property type="entry name" value="BCTRLSENSOR"/>
</dbReference>
<dbReference type="Pfam" id="PF08448">
    <property type="entry name" value="PAS_4"/>
    <property type="match status" value="1"/>
</dbReference>
<dbReference type="CDD" id="cd00082">
    <property type="entry name" value="HisKA"/>
    <property type="match status" value="1"/>
</dbReference>